<comment type="caution">
    <text evidence="2">The sequence shown here is derived from an EMBL/GenBank/DDBJ whole genome shotgun (WGS) entry which is preliminary data.</text>
</comment>
<evidence type="ECO:0000256" key="1">
    <source>
        <dbReference type="SAM" id="MobiDB-lite"/>
    </source>
</evidence>
<gene>
    <name evidence="2" type="ORF">ACJ72_06280</name>
</gene>
<dbReference type="STRING" id="1658172.A0A1B7NRI4"/>
<protein>
    <submittedName>
        <fullName evidence="2">Uncharacterized protein</fullName>
    </submittedName>
</protein>
<accession>A0A1B7NRI4</accession>
<dbReference type="EMBL" id="LGUA01001035">
    <property type="protein sequence ID" value="OAX79403.1"/>
    <property type="molecule type" value="Genomic_DNA"/>
</dbReference>
<feature type="region of interest" description="Disordered" evidence="1">
    <location>
        <begin position="1"/>
        <end position="57"/>
    </location>
</feature>
<organism evidence="2 3">
    <name type="scientific">Emergomyces africanus</name>
    <dbReference type="NCBI Taxonomy" id="1955775"/>
    <lineage>
        <taxon>Eukaryota</taxon>
        <taxon>Fungi</taxon>
        <taxon>Dikarya</taxon>
        <taxon>Ascomycota</taxon>
        <taxon>Pezizomycotina</taxon>
        <taxon>Eurotiomycetes</taxon>
        <taxon>Eurotiomycetidae</taxon>
        <taxon>Onygenales</taxon>
        <taxon>Ajellomycetaceae</taxon>
        <taxon>Emergomyces</taxon>
    </lineage>
</organism>
<sequence length="57" mass="6180">MQQPLAHDSNDRNIKEPSNGGGESTGKTKRKRKHKSHKPDTAVEAGMPQLGESLAVE</sequence>
<keyword evidence="3" id="KW-1185">Reference proteome</keyword>
<feature type="compositionally biased region" description="Basic residues" evidence="1">
    <location>
        <begin position="27"/>
        <end position="37"/>
    </location>
</feature>
<feature type="non-terminal residue" evidence="2">
    <location>
        <position position="57"/>
    </location>
</feature>
<evidence type="ECO:0000313" key="2">
    <source>
        <dbReference type="EMBL" id="OAX79403.1"/>
    </source>
</evidence>
<proteinExistence type="predicted"/>
<evidence type="ECO:0000313" key="3">
    <source>
        <dbReference type="Proteomes" id="UP000091918"/>
    </source>
</evidence>
<reference evidence="2 3" key="1">
    <citation type="submission" date="2015-07" db="EMBL/GenBank/DDBJ databases">
        <title>Emmonsia species relationships and genome sequence.</title>
        <authorList>
            <person name="Cuomo C.A."/>
            <person name="Schwartz I.S."/>
            <person name="Kenyon C."/>
            <person name="de Hoog G.S."/>
            <person name="Govender N.P."/>
            <person name="Botha A."/>
            <person name="Moreno L."/>
            <person name="de Vries M."/>
            <person name="Munoz J.F."/>
            <person name="Stielow J.B."/>
        </authorList>
    </citation>
    <scope>NUCLEOTIDE SEQUENCE [LARGE SCALE GENOMIC DNA]</scope>
    <source>
        <strain evidence="2 3">CBS 136260</strain>
    </source>
</reference>
<dbReference type="Proteomes" id="UP000091918">
    <property type="component" value="Unassembled WGS sequence"/>
</dbReference>
<name>A0A1B7NRI4_9EURO</name>
<dbReference type="AlphaFoldDB" id="A0A1B7NRI4"/>